<organism evidence="2 3">
    <name type="scientific">Enteractinococcus helveticum</name>
    <dbReference type="NCBI Taxonomy" id="1837282"/>
    <lineage>
        <taxon>Bacteria</taxon>
        <taxon>Bacillati</taxon>
        <taxon>Actinomycetota</taxon>
        <taxon>Actinomycetes</taxon>
        <taxon>Micrococcales</taxon>
        <taxon>Micrococcaceae</taxon>
    </lineage>
</organism>
<feature type="transmembrane region" description="Helical" evidence="1">
    <location>
        <begin position="6"/>
        <end position="28"/>
    </location>
</feature>
<dbReference type="Proteomes" id="UP000703315">
    <property type="component" value="Unassembled WGS sequence"/>
</dbReference>
<gene>
    <name evidence="2" type="ORF">K8V32_00540</name>
</gene>
<dbReference type="AlphaFoldDB" id="A0A921FJK7"/>
<sequence>MTIGLTIYVLMWPVLVVAVMYSIARGFFKEWAEARREGRMII</sequence>
<comment type="caution">
    <text evidence="2">The sequence shown here is derived from an EMBL/GenBank/DDBJ whole genome shotgun (WGS) entry which is preliminary data.</text>
</comment>
<evidence type="ECO:0000256" key="1">
    <source>
        <dbReference type="SAM" id="Phobius"/>
    </source>
</evidence>
<proteinExistence type="predicted"/>
<protein>
    <submittedName>
        <fullName evidence="2">Transporter small subunit</fullName>
    </submittedName>
</protein>
<dbReference type="EMBL" id="DYXC01000008">
    <property type="protein sequence ID" value="HJF13278.1"/>
    <property type="molecule type" value="Genomic_DNA"/>
</dbReference>
<dbReference type="NCBIfam" id="NF038354">
    <property type="entry name" value="trnsprt_adja_43"/>
    <property type="match status" value="1"/>
</dbReference>
<keyword evidence="1" id="KW-0472">Membrane</keyword>
<evidence type="ECO:0000313" key="2">
    <source>
        <dbReference type="EMBL" id="HJF13278.1"/>
    </source>
</evidence>
<keyword evidence="1" id="KW-0812">Transmembrane</keyword>
<evidence type="ECO:0000313" key="3">
    <source>
        <dbReference type="Proteomes" id="UP000703315"/>
    </source>
</evidence>
<dbReference type="RefSeq" id="WP_303901278.1">
    <property type="nucleotide sequence ID" value="NZ_DYXC01000008.1"/>
</dbReference>
<reference evidence="2" key="1">
    <citation type="journal article" date="2021" name="PeerJ">
        <title>Extensive microbial diversity within the chicken gut microbiome revealed by metagenomics and culture.</title>
        <authorList>
            <person name="Gilroy R."/>
            <person name="Ravi A."/>
            <person name="Getino M."/>
            <person name="Pursley I."/>
            <person name="Horton D.L."/>
            <person name="Alikhan N.F."/>
            <person name="Baker D."/>
            <person name="Gharbi K."/>
            <person name="Hall N."/>
            <person name="Watson M."/>
            <person name="Adriaenssens E.M."/>
            <person name="Foster-Nyarko E."/>
            <person name="Jarju S."/>
            <person name="Secka A."/>
            <person name="Antonio M."/>
            <person name="Oren A."/>
            <person name="Chaudhuri R.R."/>
            <person name="La Ragione R."/>
            <person name="Hildebrand F."/>
            <person name="Pallen M.J."/>
        </authorList>
    </citation>
    <scope>NUCLEOTIDE SEQUENCE</scope>
    <source>
        <strain evidence="2">ChiHjej13B12-14962</strain>
    </source>
</reference>
<reference evidence="2" key="2">
    <citation type="submission" date="2021-09" db="EMBL/GenBank/DDBJ databases">
        <authorList>
            <person name="Gilroy R."/>
        </authorList>
    </citation>
    <scope>NUCLEOTIDE SEQUENCE</scope>
    <source>
        <strain evidence="2">ChiHjej13B12-14962</strain>
    </source>
</reference>
<accession>A0A921FJK7</accession>
<keyword evidence="1" id="KW-1133">Transmembrane helix</keyword>
<dbReference type="InterPro" id="IPR049820">
    <property type="entry name" value="Trnsprt_adja_ssu-like"/>
</dbReference>
<name>A0A921FJK7_9MICC</name>